<evidence type="ECO:0000256" key="7">
    <source>
        <dbReference type="SAM" id="MobiDB-lite"/>
    </source>
</evidence>
<dbReference type="InterPro" id="IPR000917">
    <property type="entry name" value="Sulfatase_N"/>
</dbReference>
<evidence type="ECO:0000256" key="2">
    <source>
        <dbReference type="ARBA" id="ARBA00008779"/>
    </source>
</evidence>
<dbReference type="KEGG" id="sdyn:Mal52_20470"/>
<dbReference type="InterPro" id="IPR024607">
    <property type="entry name" value="Sulfatase_CS"/>
</dbReference>
<evidence type="ECO:0000313" key="11">
    <source>
        <dbReference type="Proteomes" id="UP000319383"/>
    </source>
</evidence>
<dbReference type="Proteomes" id="UP000319383">
    <property type="component" value="Chromosome"/>
</dbReference>
<dbReference type="PROSITE" id="PS00523">
    <property type="entry name" value="SULFATASE_1"/>
    <property type="match status" value="1"/>
</dbReference>
<evidence type="ECO:0000256" key="3">
    <source>
        <dbReference type="ARBA" id="ARBA00022723"/>
    </source>
</evidence>
<dbReference type="GO" id="GO:0005737">
    <property type="term" value="C:cytoplasm"/>
    <property type="evidence" value="ECO:0007669"/>
    <property type="project" value="TreeGrafter"/>
</dbReference>
<feature type="compositionally biased region" description="Basic residues" evidence="7">
    <location>
        <begin position="481"/>
        <end position="494"/>
    </location>
</feature>
<evidence type="ECO:0000256" key="5">
    <source>
        <dbReference type="ARBA" id="ARBA00022801"/>
    </source>
</evidence>
<feature type="chain" id="PRO_5021765783" evidence="8">
    <location>
        <begin position="20"/>
        <end position="494"/>
    </location>
</feature>
<feature type="domain" description="Sulfatase N-terminal" evidence="9">
    <location>
        <begin position="30"/>
        <end position="374"/>
    </location>
</feature>
<evidence type="ECO:0000256" key="4">
    <source>
        <dbReference type="ARBA" id="ARBA00022729"/>
    </source>
</evidence>
<keyword evidence="3" id="KW-0479">Metal-binding</keyword>
<dbReference type="AlphaFoldDB" id="A0A517ZM75"/>
<keyword evidence="5 10" id="KW-0378">Hydrolase</keyword>
<dbReference type="InterPro" id="IPR035874">
    <property type="entry name" value="IDS"/>
</dbReference>
<accession>A0A517ZM75</accession>
<evidence type="ECO:0000256" key="1">
    <source>
        <dbReference type="ARBA" id="ARBA00001913"/>
    </source>
</evidence>
<comment type="similarity">
    <text evidence="2">Belongs to the sulfatase family.</text>
</comment>
<dbReference type="InterPro" id="IPR017850">
    <property type="entry name" value="Alkaline_phosphatase_core_sf"/>
</dbReference>
<evidence type="ECO:0000313" key="10">
    <source>
        <dbReference type="EMBL" id="QDU43571.1"/>
    </source>
</evidence>
<name>A0A517ZM75_9PLAN</name>
<dbReference type="RefSeq" id="WP_145375732.1">
    <property type="nucleotide sequence ID" value="NZ_CP036276.1"/>
</dbReference>
<evidence type="ECO:0000256" key="6">
    <source>
        <dbReference type="ARBA" id="ARBA00022837"/>
    </source>
</evidence>
<dbReference type="PANTHER" id="PTHR45953">
    <property type="entry name" value="IDURONATE 2-SULFATASE"/>
    <property type="match status" value="1"/>
</dbReference>
<feature type="region of interest" description="Disordered" evidence="7">
    <location>
        <begin position="465"/>
        <end position="494"/>
    </location>
</feature>
<dbReference type="Pfam" id="PF00884">
    <property type="entry name" value="Sulfatase"/>
    <property type="match status" value="1"/>
</dbReference>
<protein>
    <submittedName>
        <fullName evidence="10">Choline-sulfatase</fullName>
        <ecNumber evidence="10">3.1.6.6</ecNumber>
    </submittedName>
</protein>
<dbReference type="CDD" id="cd16030">
    <property type="entry name" value="iduronate-2-sulfatase"/>
    <property type="match status" value="1"/>
</dbReference>
<gene>
    <name evidence="10" type="primary">betC_5</name>
    <name evidence="10" type="ORF">Mal52_20470</name>
</gene>
<dbReference type="SUPFAM" id="SSF53649">
    <property type="entry name" value="Alkaline phosphatase-like"/>
    <property type="match status" value="1"/>
</dbReference>
<reference evidence="10 11" key="1">
    <citation type="submission" date="2019-02" db="EMBL/GenBank/DDBJ databases">
        <title>Deep-cultivation of Planctomycetes and their phenomic and genomic characterization uncovers novel biology.</title>
        <authorList>
            <person name="Wiegand S."/>
            <person name="Jogler M."/>
            <person name="Boedeker C."/>
            <person name="Pinto D."/>
            <person name="Vollmers J."/>
            <person name="Rivas-Marin E."/>
            <person name="Kohn T."/>
            <person name="Peeters S.H."/>
            <person name="Heuer A."/>
            <person name="Rast P."/>
            <person name="Oberbeckmann S."/>
            <person name="Bunk B."/>
            <person name="Jeske O."/>
            <person name="Meyerdierks A."/>
            <person name="Storesund J.E."/>
            <person name="Kallscheuer N."/>
            <person name="Luecker S."/>
            <person name="Lage O.M."/>
            <person name="Pohl T."/>
            <person name="Merkel B.J."/>
            <person name="Hornburger P."/>
            <person name="Mueller R.-W."/>
            <person name="Bruemmer F."/>
            <person name="Labrenz M."/>
            <person name="Spormann A.M."/>
            <person name="Op den Camp H."/>
            <person name="Overmann J."/>
            <person name="Amann R."/>
            <person name="Jetten M.S.M."/>
            <person name="Mascher T."/>
            <person name="Medema M.H."/>
            <person name="Devos D.P."/>
            <person name="Kaster A.-K."/>
            <person name="Ovreas L."/>
            <person name="Rohde M."/>
            <person name="Galperin M.Y."/>
            <person name="Jogler C."/>
        </authorList>
    </citation>
    <scope>NUCLEOTIDE SEQUENCE [LARGE SCALE GENOMIC DNA]</scope>
    <source>
        <strain evidence="10 11">Mal52</strain>
    </source>
</reference>
<dbReference type="GO" id="GO:0004423">
    <property type="term" value="F:iduronate-2-sulfatase activity"/>
    <property type="evidence" value="ECO:0007669"/>
    <property type="project" value="InterPro"/>
</dbReference>
<sequence precursor="true">MRVSLVLLFGVLFAIVADAGTLAAADADKPNVLFLICDDLNCDLGCYGHPQVKSPNIDRLAQRGVRFSNAYCQYPLCGPSRASFMTGLYPDQTLIHRNSIYIRETVPNVKTMSQMFRSEGHFATRIGKIYHYGVPRHIGTSGHDDPFSWDYTINPRGRDKDEEDLIFSLIPGQFGGTMSWLAAEGTDEEQTDGIAATNATELLQTYAADKRQFYLAVGLYRPHTPYVAPKKYFDMYPLDKIRVPTVPDGYLDTLPKPAVRAIRRKKQNSNLPDKLARQAIQAYYASITFADAQVGRILDALDEAGLSDNTIVLFTSDHGYHMGEHGHYQKTTLFENAARVPLIIAGPGVTAKGAITSALAEMVDFYPTLAEMTGLTTPDYLPGVSLVPVLKDPTQTPRDSALTQYDSGYSIRTPRYRYTHWGPDGEDGAELYDHQTDPEEMVNLANKPEFAELALQLSKQLKERIADAKRKPPGVNQIQNRKTRRVPRSKIGPR</sequence>
<dbReference type="EC" id="3.1.6.6" evidence="10"/>
<dbReference type="Gene3D" id="3.40.720.10">
    <property type="entry name" value="Alkaline Phosphatase, subunit A"/>
    <property type="match status" value="1"/>
</dbReference>
<dbReference type="GO" id="GO:0046872">
    <property type="term" value="F:metal ion binding"/>
    <property type="evidence" value="ECO:0007669"/>
    <property type="project" value="UniProtKB-KW"/>
</dbReference>
<dbReference type="EMBL" id="CP036276">
    <property type="protein sequence ID" value="QDU43571.1"/>
    <property type="molecule type" value="Genomic_DNA"/>
</dbReference>
<evidence type="ECO:0000259" key="9">
    <source>
        <dbReference type="Pfam" id="PF00884"/>
    </source>
</evidence>
<comment type="cofactor">
    <cofactor evidence="1">
        <name>Ca(2+)</name>
        <dbReference type="ChEBI" id="CHEBI:29108"/>
    </cofactor>
</comment>
<organism evidence="10 11">
    <name type="scientific">Symmachiella dynata</name>
    <dbReference type="NCBI Taxonomy" id="2527995"/>
    <lineage>
        <taxon>Bacteria</taxon>
        <taxon>Pseudomonadati</taxon>
        <taxon>Planctomycetota</taxon>
        <taxon>Planctomycetia</taxon>
        <taxon>Planctomycetales</taxon>
        <taxon>Planctomycetaceae</taxon>
        <taxon>Symmachiella</taxon>
    </lineage>
</organism>
<evidence type="ECO:0000256" key="8">
    <source>
        <dbReference type="SAM" id="SignalP"/>
    </source>
</evidence>
<dbReference type="GO" id="GO:0047753">
    <property type="term" value="F:choline-sulfatase activity"/>
    <property type="evidence" value="ECO:0007669"/>
    <property type="project" value="UniProtKB-EC"/>
</dbReference>
<keyword evidence="11" id="KW-1185">Reference proteome</keyword>
<feature type="signal peptide" evidence="8">
    <location>
        <begin position="1"/>
        <end position="19"/>
    </location>
</feature>
<dbReference type="PANTHER" id="PTHR45953:SF1">
    <property type="entry name" value="IDURONATE 2-SULFATASE"/>
    <property type="match status" value="1"/>
</dbReference>
<proteinExistence type="inferred from homology"/>
<keyword evidence="6" id="KW-0106">Calcium</keyword>
<keyword evidence="4 8" id="KW-0732">Signal</keyword>